<evidence type="ECO:0000313" key="3">
    <source>
        <dbReference type="EMBL" id="ERK04949.1"/>
    </source>
</evidence>
<feature type="signal peptide" evidence="1">
    <location>
        <begin position="1"/>
        <end position="19"/>
    </location>
</feature>
<dbReference type="EMBL" id="AVQI01000008">
    <property type="protein sequence ID" value="ERK04949.1"/>
    <property type="molecule type" value="Genomic_DNA"/>
</dbReference>
<dbReference type="PATRIC" id="fig|1125725.3.peg.2414"/>
<evidence type="ECO:0000313" key="2">
    <source>
        <dbReference type="EMBL" id="ERF59624.1"/>
    </source>
</evidence>
<organism evidence="2 4">
    <name type="scientific">Treponema socranskii subsp. socranskii VPI DR56BR1116 = ATCC 35536</name>
    <dbReference type="NCBI Taxonomy" id="1125725"/>
    <lineage>
        <taxon>Bacteria</taxon>
        <taxon>Pseudomonadati</taxon>
        <taxon>Spirochaetota</taxon>
        <taxon>Spirochaetia</taxon>
        <taxon>Spirochaetales</taxon>
        <taxon>Treponemataceae</taxon>
        <taxon>Treponema</taxon>
    </lineage>
</organism>
<dbReference type="Proteomes" id="UP000016412">
    <property type="component" value="Unassembled WGS sequence"/>
</dbReference>
<evidence type="ECO:0000313" key="4">
    <source>
        <dbReference type="Proteomes" id="UP000016412"/>
    </source>
</evidence>
<dbReference type="AlphaFoldDB" id="U2N0I2"/>
<name>U2N0I2_TRESO</name>
<feature type="chain" id="PRO_5004631486" description="Tetratricopeptide repeat protein" evidence="1">
    <location>
        <begin position="20"/>
        <end position="380"/>
    </location>
</feature>
<proteinExistence type="predicted"/>
<sequence>MKKIVIIFSVLLMAYSALGAQVRPKKPRDLAGDVKLLRRALIEFDNGNYGEALRLANDAKTARREIVAWEADTLSYALKPREVQKANGVLSDVLAVLKKREDYDAVEIVERYIGKKTSAFFNNSAPALVSYVSTRFSLPEADRLIGRIYILEGEYALSKQYLMNAWKNAALLDVPDERYDILYELSDIAFIEKDFDDYEKDLLLIVKNDSLLKNKAFEDAFTFIVQNREAGSMEKFFTLFRSEDYTALASYFKLAAYYEERGFSDKALKAFALGTLTAFTKMYNTVKARDPEFEYQNLGLLFTEIARFSDIVDWASSQGIWKAFSDFADCMRKAGNERFAFDLYAALANSAPDDYWKKRSALKLAKAVEQYSITTGEKQP</sequence>
<keyword evidence="5" id="KW-1185">Reference proteome</keyword>
<comment type="caution">
    <text evidence="2">The sequence shown here is derived from an EMBL/GenBank/DDBJ whole genome shotgun (WGS) entry which is preliminary data.</text>
</comment>
<dbReference type="OrthoDB" id="356136at2"/>
<reference evidence="4 5" key="1">
    <citation type="submission" date="2013-08" db="EMBL/GenBank/DDBJ databases">
        <authorList>
            <person name="Durkin A.S."/>
            <person name="Haft D.R."/>
            <person name="McCorrison J."/>
            <person name="Torralba M."/>
            <person name="Gillis M."/>
            <person name="Haft D.H."/>
            <person name="Methe B."/>
            <person name="Sutton G."/>
            <person name="Nelson K.E."/>
        </authorList>
    </citation>
    <scope>NUCLEOTIDE SEQUENCE [LARGE SCALE GENOMIC DNA]</scope>
    <source>
        <strain evidence="3 5">ATCC 35536</strain>
        <strain evidence="2 4">VPI DR56BR1116</strain>
    </source>
</reference>
<dbReference type="eggNOG" id="ENOG502ZQ11">
    <property type="taxonomic scope" value="Bacteria"/>
</dbReference>
<accession>U2N0I2</accession>
<gene>
    <name evidence="3" type="ORF">HMPREF0860_1252</name>
    <name evidence="2" type="ORF">HMPREF1325_1114</name>
</gene>
<evidence type="ECO:0000256" key="1">
    <source>
        <dbReference type="SAM" id="SignalP"/>
    </source>
</evidence>
<evidence type="ECO:0000313" key="5">
    <source>
        <dbReference type="Proteomes" id="UP000016646"/>
    </source>
</evidence>
<dbReference type="RefSeq" id="WP_021331356.1">
    <property type="nucleotide sequence ID" value="NZ_AUZJ01000064.1"/>
</dbReference>
<dbReference type="Proteomes" id="UP000016646">
    <property type="component" value="Unassembled WGS sequence"/>
</dbReference>
<evidence type="ECO:0008006" key="6">
    <source>
        <dbReference type="Google" id="ProtNLM"/>
    </source>
</evidence>
<dbReference type="STRING" id="1125725.HMPREF1325_1114"/>
<dbReference type="EMBL" id="AUZJ01000064">
    <property type="protein sequence ID" value="ERF59624.1"/>
    <property type="molecule type" value="Genomic_DNA"/>
</dbReference>
<keyword evidence="1" id="KW-0732">Signal</keyword>
<protein>
    <recommendedName>
        <fullName evidence="6">Tetratricopeptide repeat protein</fullName>
    </recommendedName>
</protein>